<feature type="transmembrane region" description="Helical" evidence="1">
    <location>
        <begin position="42"/>
        <end position="65"/>
    </location>
</feature>
<evidence type="ECO:0000313" key="2">
    <source>
        <dbReference type="EMBL" id="ETO32541.1"/>
    </source>
</evidence>
<evidence type="ECO:0000256" key="1">
    <source>
        <dbReference type="SAM" id="Phobius"/>
    </source>
</evidence>
<keyword evidence="1" id="KW-1133">Transmembrane helix</keyword>
<protein>
    <submittedName>
        <fullName evidence="2">Uncharacterized protein</fullName>
    </submittedName>
</protein>
<keyword evidence="1" id="KW-0472">Membrane</keyword>
<name>X6P2T1_RETFI</name>
<proteinExistence type="predicted"/>
<evidence type="ECO:0000313" key="3">
    <source>
        <dbReference type="Proteomes" id="UP000023152"/>
    </source>
</evidence>
<reference evidence="2 3" key="1">
    <citation type="journal article" date="2013" name="Curr. Biol.">
        <title>The Genome of the Foraminiferan Reticulomyxa filosa.</title>
        <authorList>
            <person name="Glockner G."/>
            <person name="Hulsmann N."/>
            <person name="Schleicher M."/>
            <person name="Noegel A.A."/>
            <person name="Eichinger L."/>
            <person name="Gallinger C."/>
            <person name="Pawlowski J."/>
            <person name="Sierra R."/>
            <person name="Euteneuer U."/>
            <person name="Pillet L."/>
            <person name="Moustafa A."/>
            <person name="Platzer M."/>
            <person name="Groth M."/>
            <person name="Szafranski K."/>
            <person name="Schliwa M."/>
        </authorList>
    </citation>
    <scope>NUCLEOTIDE SEQUENCE [LARGE SCALE GENOMIC DNA]</scope>
</reference>
<keyword evidence="3" id="KW-1185">Reference proteome</keyword>
<organism evidence="2 3">
    <name type="scientific">Reticulomyxa filosa</name>
    <dbReference type="NCBI Taxonomy" id="46433"/>
    <lineage>
        <taxon>Eukaryota</taxon>
        <taxon>Sar</taxon>
        <taxon>Rhizaria</taxon>
        <taxon>Retaria</taxon>
        <taxon>Foraminifera</taxon>
        <taxon>Monothalamids</taxon>
        <taxon>Reticulomyxidae</taxon>
        <taxon>Reticulomyxa</taxon>
    </lineage>
</organism>
<accession>X6P2T1</accession>
<dbReference type="Proteomes" id="UP000023152">
    <property type="component" value="Unassembled WGS sequence"/>
</dbReference>
<dbReference type="AlphaFoldDB" id="X6P2T1"/>
<dbReference type="EMBL" id="ASPP01004118">
    <property type="protein sequence ID" value="ETO32541.1"/>
    <property type="molecule type" value="Genomic_DNA"/>
</dbReference>
<gene>
    <name evidence="2" type="ORF">RFI_04577</name>
</gene>
<sequence>MQVAEGCERFNNNPSLPYYKYNIACPNQGGGSSGSSGLSKNAVIAISVTVVLIVLMSIGAVWIFYSTHASHFIKTKIDRTGMLAERVPQNEEESQDKINDHTDNLFNDDAHGLRSFGTATTGTSIQPDSTQVHAIDATEGVVDPSKPILEDSQV</sequence>
<comment type="caution">
    <text evidence="2">The sequence shown here is derived from an EMBL/GenBank/DDBJ whole genome shotgun (WGS) entry which is preliminary data.</text>
</comment>
<keyword evidence="1" id="KW-0812">Transmembrane</keyword>